<keyword evidence="1 3" id="KW-0808">Transferase</keyword>
<dbReference type="SUPFAM" id="SSF55729">
    <property type="entry name" value="Acyl-CoA N-acyltransferases (Nat)"/>
    <property type="match status" value="1"/>
</dbReference>
<dbReference type="KEGG" id="sacz:AOT14_29830"/>
<keyword evidence="4" id="KW-1185">Reference proteome</keyword>
<dbReference type="InterPro" id="IPR016181">
    <property type="entry name" value="Acyl_CoA_acyltransferase"/>
</dbReference>
<dbReference type="Pfam" id="PF13508">
    <property type="entry name" value="Acetyltransf_7"/>
    <property type="match status" value="1"/>
</dbReference>
<keyword evidence="2" id="KW-0012">Acyltransferase</keyword>
<name>A0A0R0E1T8_9GAMM</name>
<evidence type="ECO:0000256" key="1">
    <source>
        <dbReference type="ARBA" id="ARBA00022679"/>
    </source>
</evidence>
<evidence type="ECO:0000313" key="3">
    <source>
        <dbReference type="EMBL" id="ALJ29335.1"/>
    </source>
</evidence>
<dbReference type="EMBL" id="CP012900">
    <property type="protein sequence ID" value="ALJ29335.1"/>
    <property type="molecule type" value="Genomic_DNA"/>
</dbReference>
<sequence>MSLSIHEVPPTDAPLALLLLADPSESKVRAYLPGARCFAARVDGAIAGICAVVTHAQGRHELINIAVDPAWQQRGIGSRLLVHVIDTYRREGADRLEVGTGAFGYPLAFYQRHGFRVFQVDRDFFLRNYDEAIVEDGIQHRDMLRLALDYRPAH</sequence>
<accession>A0A0R0E1T8</accession>
<gene>
    <name evidence="3" type="primary">yvbK</name>
    <name evidence="3" type="ORF">AOT14_29830</name>
</gene>
<dbReference type="RefSeq" id="WP_054667587.1">
    <property type="nucleotide sequence ID" value="NZ_CP043570.1"/>
</dbReference>
<dbReference type="PATRIC" id="fig|128780.6.peg.3021"/>
<dbReference type="AlphaFoldDB" id="A0A0R0E1T8"/>
<dbReference type="InterPro" id="IPR050832">
    <property type="entry name" value="Bact_Acetyltransf"/>
</dbReference>
<evidence type="ECO:0000313" key="4">
    <source>
        <dbReference type="Proteomes" id="UP000061010"/>
    </source>
</evidence>
<dbReference type="CDD" id="cd04301">
    <property type="entry name" value="NAT_SF"/>
    <property type="match status" value="1"/>
</dbReference>
<dbReference type="PANTHER" id="PTHR43877">
    <property type="entry name" value="AMINOALKYLPHOSPHONATE N-ACETYLTRANSFERASE-RELATED-RELATED"/>
    <property type="match status" value="1"/>
</dbReference>
<dbReference type="GO" id="GO:0016747">
    <property type="term" value="F:acyltransferase activity, transferring groups other than amino-acyl groups"/>
    <property type="evidence" value="ECO:0007669"/>
    <property type="project" value="InterPro"/>
</dbReference>
<reference evidence="3 4" key="1">
    <citation type="journal article" date="2015" name="Genome Announc.">
        <title>Complete Genome Sequencing of Stenotrophomonas acidaminiphila ZAC14D2_NAIMI4_2, a Multidrug-Resistant Strain Isolated from Sediments of a Polluted River in Mexico, Uncovers New Antibiotic Resistance Genes and a Novel Class-II Lasso Peptide Biosynthesis Gene Cluster.</title>
        <authorList>
            <person name="Vinuesa P."/>
            <person name="Ochoa-Sanchez L.E."/>
        </authorList>
    </citation>
    <scope>NUCLEOTIDE SEQUENCE [LARGE SCALE GENOMIC DNA]</scope>
    <source>
        <strain evidence="3 4">ZAC14D2_NAIMI4_2</strain>
    </source>
</reference>
<organism evidence="3 4">
    <name type="scientific">Stenotrophomonas acidaminiphila</name>
    <dbReference type="NCBI Taxonomy" id="128780"/>
    <lineage>
        <taxon>Bacteria</taxon>
        <taxon>Pseudomonadati</taxon>
        <taxon>Pseudomonadota</taxon>
        <taxon>Gammaproteobacteria</taxon>
        <taxon>Lysobacterales</taxon>
        <taxon>Lysobacteraceae</taxon>
        <taxon>Stenotrophomonas</taxon>
    </lineage>
</organism>
<dbReference type="InterPro" id="IPR000182">
    <property type="entry name" value="GNAT_dom"/>
</dbReference>
<dbReference type="PROSITE" id="PS51186">
    <property type="entry name" value="GNAT"/>
    <property type="match status" value="1"/>
</dbReference>
<dbReference type="Proteomes" id="UP000061010">
    <property type="component" value="Chromosome"/>
</dbReference>
<evidence type="ECO:0000256" key="2">
    <source>
        <dbReference type="ARBA" id="ARBA00023315"/>
    </source>
</evidence>
<protein>
    <submittedName>
        <fullName evidence="3">Putative N-acetyltransferase YvbK</fullName>
    </submittedName>
</protein>
<proteinExistence type="predicted"/>
<dbReference type="Gene3D" id="3.40.630.30">
    <property type="match status" value="1"/>
</dbReference>